<protein>
    <recommendedName>
        <fullName evidence="2">ATP-dependent Clp protease proteolytic subunit</fullName>
    </recommendedName>
</protein>
<dbReference type="InterPro" id="IPR023562">
    <property type="entry name" value="ClpP/TepA"/>
</dbReference>
<dbReference type="KEGG" id="bbig:BBBOND_0405800"/>
<dbReference type="RefSeq" id="XP_012770282.1">
    <property type="nucleotide sequence ID" value="XM_012914828.1"/>
</dbReference>
<dbReference type="VEuPathDB" id="PiroplasmaDB:BBBOND_0405800"/>
<evidence type="ECO:0000313" key="4">
    <source>
        <dbReference type="Proteomes" id="UP000033188"/>
    </source>
</evidence>
<keyword evidence="3" id="KW-0645">Protease</keyword>
<dbReference type="InterPro" id="IPR029045">
    <property type="entry name" value="ClpP/crotonase-like_dom_sf"/>
</dbReference>
<keyword evidence="3" id="KW-0378">Hydrolase</keyword>
<dbReference type="CDD" id="cd07017">
    <property type="entry name" value="S14_ClpP_2"/>
    <property type="match status" value="1"/>
</dbReference>
<dbReference type="OMA" id="PAADICI"/>
<dbReference type="PRINTS" id="PR00127">
    <property type="entry name" value="CLPPROTEASEP"/>
</dbReference>
<dbReference type="InterPro" id="IPR001907">
    <property type="entry name" value="ClpP"/>
</dbReference>
<dbReference type="Proteomes" id="UP000033188">
    <property type="component" value="Chromosome 5"/>
</dbReference>
<dbReference type="Pfam" id="PF00574">
    <property type="entry name" value="CLP_protease"/>
    <property type="match status" value="1"/>
</dbReference>
<dbReference type="STRING" id="5866.A0A061DBK9"/>
<gene>
    <name evidence="3" type="ORF">BBBOND_0405800</name>
</gene>
<evidence type="ECO:0000313" key="3">
    <source>
        <dbReference type="EMBL" id="CDR98096.1"/>
    </source>
</evidence>
<keyword evidence="4" id="KW-1185">Reference proteome</keyword>
<evidence type="ECO:0000256" key="1">
    <source>
        <dbReference type="ARBA" id="ARBA00007039"/>
    </source>
</evidence>
<reference evidence="4" key="1">
    <citation type="journal article" date="2014" name="Nucleic Acids Res.">
        <title>The evolutionary dynamics of variant antigen genes in Babesia reveal a history of genomic innovation underlying host-parasite interaction.</title>
        <authorList>
            <person name="Jackson A.P."/>
            <person name="Otto T.D."/>
            <person name="Darby A."/>
            <person name="Ramaprasad A."/>
            <person name="Xia D."/>
            <person name="Echaide I.E."/>
            <person name="Farber M."/>
            <person name="Gahlot S."/>
            <person name="Gamble J."/>
            <person name="Gupta D."/>
            <person name="Gupta Y."/>
            <person name="Jackson L."/>
            <person name="Malandrin L."/>
            <person name="Malas T.B."/>
            <person name="Moussa E."/>
            <person name="Nair M."/>
            <person name="Reid A.J."/>
            <person name="Sanders M."/>
            <person name="Sharma J."/>
            <person name="Tracey A."/>
            <person name="Quail M.A."/>
            <person name="Weir W."/>
            <person name="Wastling J.M."/>
            <person name="Hall N."/>
            <person name="Willadsen P."/>
            <person name="Lingelbach K."/>
            <person name="Shiels B."/>
            <person name="Tait A."/>
            <person name="Berriman M."/>
            <person name="Allred D.R."/>
            <person name="Pain A."/>
        </authorList>
    </citation>
    <scope>NUCLEOTIDE SEQUENCE [LARGE SCALE GENOMIC DNA]</scope>
    <source>
        <strain evidence="4">Bond</strain>
    </source>
</reference>
<sequence length="213" mass="23346">MFVEELNEMPVSESFLYAPLVAVPRSKPPDISSALLNERTIFIGYPIQAELVIAQLLYLDHASQKPITIYINSDDSPVNEDPLSSCDIYALNIVDVMSYVKSDIITVNLGKAYGSAALILASGTPGKRLALPNSFTALRQSAVSLELMPAADICIYSKEILKARRQMICMLARCCGKGEDDVLQTIQRGCYMGAQQAVEYGLVDKIIDEYAVN</sequence>
<dbReference type="GO" id="GO:0051117">
    <property type="term" value="F:ATPase binding"/>
    <property type="evidence" value="ECO:0007669"/>
    <property type="project" value="TreeGrafter"/>
</dbReference>
<organism evidence="3 4">
    <name type="scientific">Babesia bigemina</name>
    <dbReference type="NCBI Taxonomy" id="5866"/>
    <lineage>
        <taxon>Eukaryota</taxon>
        <taxon>Sar</taxon>
        <taxon>Alveolata</taxon>
        <taxon>Apicomplexa</taxon>
        <taxon>Aconoidasida</taxon>
        <taxon>Piroplasmida</taxon>
        <taxon>Babesiidae</taxon>
        <taxon>Babesia</taxon>
    </lineage>
</organism>
<dbReference type="Gene3D" id="3.90.226.10">
    <property type="entry name" value="2-enoyl-CoA Hydratase, Chain A, domain 1"/>
    <property type="match status" value="1"/>
</dbReference>
<dbReference type="PANTHER" id="PTHR10381:SF11">
    <property type="entry name" value="ATP-DEPENDENT CLP PROTEASE PROTEOLYTIC SUBUNIT, MITOCHONDRIAL"/>
    <property type="match status" value="1"/>
</dbReference>
<dbReference type="EMBL" id="LK391711">
    <property type="protein sequence ID" value="CDR98096.1"/>
    <property type="molecule type" value="Genomic_DNA"/>
</dbReference>
<dbReference type="GO" id="GO:0004252">
    <property type="term" value="F:serine-type endopeptidase activity"/>
    <property type="evidence" value="ECO:0007669"/>
    <property type="project" value="InterPro"/>
</dbReference>
<dbReference type="GO" id="GO:0009368">
    <property type="term" value="C:endopeptidase Clp complex"/>
    <property type="evidence" value="ECO:0007669"/>
    <property type="project" value="TreeGrafter"/>
</dbReference>
<dbReference type="AlphaFoldDB" id="A0A061DBK9"/>
<dbReference type="GeneID" id="24566637"/>
<name>A0A061DBK9_BABBI</name>
<accession>A0A061DBK9</accession>
<dbReference type="GO" id="GO:0004176">
    <property type="term" value="F:ATP-dependent peptidase activity"/>
    <property type="evidence" value="ECO:0007669"/>
    <property type="project" value="InterPro"/>
</dbReference>
<proteinExistence type="inferred from homology"/>
<dbReference type="SUPFAM" id="SSF52096">
    <property type="entry name" value="ClpP/crotonase"/>
    <property type="match status" value="1"/>
</dbReference>
<dbReference type="PANTHER" id="PTHR10381">
    <property type="entry name" value="ATP-DEPENDENT CLP PROTEASE PROTEOLYTIC SUBUNIT"/>
    <property type="match status" value="1"/>
</dbReference>
<dbReference type="GO" id="GO:0006515">
    <property type="term" value="P:protein quality control for misfolded or incompletely synthesized proteins"/>
    <property type="evidence" value="ECO:0007669"/>
    <property type="project" value="TreeGrafter"/>
</dbReference>
<comment type="similarity">
    <text evidence="1 2">Belongs to the peptidase S14 family.</text>
</comment>
<dbReference type="OrthoDB" id="2017408at2759"/>
<evidence type="ECO:0000256" key="2">
    <source>
        <dbReference type="RuleBase" id="RU003567"/>
    </source>
</evidence>